<feature type="region of interest" description="Disordered" evidence="1">
    <location>
        <begin position="131"/>
        <end position="155"/>
    </location>
</feature>
<organism evidence="2 3">
    <name type="scientific">Hirsutella minnesotensis 3608</name>
    <dbReference type="NCBI Taxonomy" id="1043627"/>
    <lineage>
        <taxon>Eukaryota</taxon>
        <taxon>Fungi</taxon>
        <taxon>Dikarya</taxon>
        <taxon>Ascomycota</taxon>
        <taxon>Pezizomycotina</taxon>
        <taxon>Sordariomycetes</taxon>
        <taxon>Hypocreomycetidae</taxon>
        <taxon>Hypocreales</taxon>
        <taxon>Ophiocordycipitaceae</taxon>
        <taxon>Hirsutella</taxon>
    </lineage>
</organism>
<gene>
    <name evidence="2" type="ORF">HIM_06227</name>
</gene>
<dbReference type="OrthoDB" id="4917465at2759"/>
<evidence type="ECO:0000313" key="3">
    <source>
        <dbReference type="Proteomes" id="UP000054481"/>
    </source>
</evidence>
<feature type="compositionally biased region" description="Polar residues" evidence="1">
    <location>
        <begin position="132"/>
        <end position="155"/>
    </location>
</feature>
<dbReference type="SUPFAM" id="SSF48264">
    <property type="entry name" value="Cytochrome P450"/>
    <property type="match status" value="1"/>
</dbReference>
<dbReference type="GO" id="GO:0016705">
    <property type="term" value="F:oxidoreductase activity, acting on paired donors, with incorporation or reduction of molecular oxygen"/>
    <property type="evidence" value="ECO:0007669"/>
    <property type="project" value="InterPro"/>
</dbReference>
<accession>A0A0F7ZZL2</accession>
<dbReference type="Gene3D" id="1.10.630.10">
    <property type="entry name" value="Cytochrome P450"/>
    <property type="match status" value="1"/>
</dbReference>
<dbReference type="AlphaFoldDB" id="A0A0F7ZZL2"/>
<dbReference type="GO" id="GO:0020037">
    <property type="term" value="F:heme binding"/>
    <property type="evidence" value="ECO:0007669"/>
    <property type="project" value="InterPro"/>
</dbReference>
<dbReference type="Proteomes" id="UP000054481">
    <property type="component" value="Unassembled WGS sequence"/>
</dbReference>
<protein>
    <submittedName>
        <fullName evidence="2">Uncharacterized protein</fullName>
    </submittedName>
</protein>
<dbReference type="GO" id="GO:0004497">
    <property type="term" value="F:monooxygenase activity"/>
    <property type="evidence" value="ECO:0007669"/>
    <property type="project" value="InterPro"/>
</dbReference>
<evidence type="ECO:0000256" key="1">
    <source>
        <dbReference type="SAM" id="MobiDB-lite"/>
    </source>
</evidence>
<name>A0A0F7ZZL2_9HYPO</name>
<proteinExistence type="predicted"/>
<dbReference type="InterPro" id="IPR036396">
    <property type="entry name" value="Cyt_P450_sf"/>
</dbReference>
<dbReference type="GO" id="GO:0005506">
    <property type="term" value="F:iron ion binding"/>
    <property type="evidence" value="ECO:0007669"/>
    <property type="project" value="InterPro"/>
</dbReference>
<reference evidence="2 3" key="1">
    <citation type="journal article" date="2014" name="Genome Biol. Evol.">
        <title>Comparative genomics and transcriptomics analyses reveal divergent lifestyle features of nematode endoparasitic fungus Hirsutella minnesotensis.</title>
        <authorList>
            <person name="Lai Y."/>
            <person name="Liu K."/>
            <person name="Zhang X."/>
            <person name="Zhang X."/>
            <person name="Li K."/>
            <person name="Wang N."/>
            <person name="Shu C."/>
            <person name="Wu Y."/>
            <person name="Wang C."/>
            <person name="Bushley K.E."/>
            <person name="Xiang M."/>
            <person name="Liu X."/>
        </authorList>
    </citation>
    <scope>NUCLEOTIDE SEQUENCE [LARGE SCALE GENOMIC DNA]</scope>
    <source>
        <strain evidence="2 3">3608</strain>
    </source>
</reference>
<dbReference type="EMBL" id="KQ030526">
    <property type="protein sequence ID" value="KJZ74417.1"/>
    <property type="molecule type" value="Genomic_DNA"/>
</dbReference>
<keyword evidence="3" id="KW-1185">Reference proteome</keyword>
<sequence length="296" mass="32604">MGYFFHRLLGQCVGAQSGQTWKQIRLLFDPIYTPAAVADLMPAFQLEIRQWLKRLAERGAGAASFTADVSGLCAELPLKMVALTLYGDALDQEARRASSRGILGQGLTRSWPGVGRAHGTDTGPRAAMLADTRSSTKAWPPRSTGSCPQERTGSWNGTRAISEDSILEWRRRAKSGLHNYGTGNFQVWRSMDGNSLRHGQFLHTIDEILFENLDVASAAGSFLLPNRAADATTQDRLRQETAQLVSAGDKQLRAVPRQPNTYLSHYCVESRRLYPNVCVSRLVEAARLRASLALMA</sequence>
<evidence type="ECO:0000313" key="2">
    <source>
        <dbReference type="EMBL" id="KJZ74417.1"/>
    </source>
</evidence>